<comment type="caution">
    <text evidence="2">The sequence shown here is derived from an EMBL/GenBank/DDBJ whole genome shotgun (WGS) entry which is preliminary data.</text>
</comment>
<keyword evidence="1" id="KW-0472">Membrane</keyword>
<dbReference type="Proteomes" id="UP000016491">
    <property type="component" value="Unassembled WGS sequence"/>
</dbReference>
<keyword evidence="1" id="KW-1133">Transmembrane helix</keyword>
<keyword evidence="1" id="KW-0812">Transmembrane</keyword>
<name>A0ABC9TR62_CLOSY</name>
<dbReference type="AlphaFoldDB" id="A0ABC9TR62"/>
<evidence type="ECO:0000256" key="1">
    <source>
        <dbReference type="SAM" id="Phobius"/>
    </source>
</evidence>
<protein>
    <submittedName>
        <fullName evidence="2">Uncharacterized protein</fullName>
    </submittedName>
</protein>
<feature type="transmembrane region" description="Helical" evidence="1">
    <location>
        <begin position="37"/>
        <end position="54"/>
    </location>
</feature>
<sequence length="86" mass="10306">MLDCFVFLLHSNNIISVIFFQYDTCIFVNIFQFSLKVLYYSLLASIFQWFYMHYAQSFSIDRIVSFEIILHYLNAPKRGRPYGLTI</sequence>
<reference evidence="2 3" key="1">
    <citation type="submission" date="2013-07" db="EMBL/GenBank/DDBJ databases">
        <authorList>
            <person name="Weinstock G."/>
            <person name="Sodergren E."/>
            <person name="Wylie T."/>
            <person name="Fulton L."/>
            <person name="Fulton R."/>
            <person name="Fronick C."/>
            <person name="O'Laughlin M."/>
            <person name="Godfrey J."/>
            <person name="Miner T."/>
            <person name="Herter B."/>
            <person name="Appelbaum E."/>
            <person name="Cordes M."/>
            <person name="Lek S."/>
            <person name="Wollam A."/>
            <person name="Pepin K.H."/>
            <person name="Palsikar V.B."/>
            <person name="Mitreva M."/>
            <person name="Wilson R.K."/>
        </authorList>
    </citation>
    <scope>NUCLEOTIDE SEQUENCE [LARGE SCALE GENOMIC DNA]</scope>
    <source>
        <strain evidence="2 3">ATCC 14940</strain>
    </source>
</reference>
<gene>
    <name evidence="2" type="ORF">CLOSYM_04662</name>
</gene>
<evidence type="ECO:0000313" key="2">
    <source>
        <dbReference type="EMBL" id="ERI73753.1"/>
    </source>
</evidence>
<organism evidence="2 3">
    <name type="scientific">[Clostridium] symbiosum ATCC 14940</name>
    <dbReference type="NCBI Taxonomy" id="411472"/>
    <lineage>
        <taxon>Bacteria</taxon>
        <taxon>Bacillati</taxon>
        <taxon>Bacillota</taxon>
        <taxon>Clostridia</taxon>
        <taxon>Lachnospirales</taxon>
        <taxon>Lachnospiraceae</taxon>
        <taxon>Otoolea</taxon>
    </lineage>
</organism>
<accession>A0ABC9TR62</accession>
<evidence type="ECO:0000313" key="3">
    <source>
        <dbReference type="Proteomes" id="UP000016491"/>
    </source>
</evidence>
<dbReference type="EMBL" id="AWSU01000371">
    <property type="protein sequence ID" value="ERI73753.1"/>
    <property type="molecule type" value="Genomic_DNA"/>
</dbReference>
<proteinExistence type="predicted"/>